<dbReference type="EMBL" id="CP003282">
    <property type="protein sequence ID" value="AFG36598.1"/>
    <property type="molecule type" value="Genomic_DNA"/>
</dbReference>
<dbReference type="PATRIC" id="fig|889378.3.peg.505"/>
<sequence>MRLRYTWRIFAGCAALFFGVVLLQQYSAAAVILCAVCGAAGLYSERWQFDTRRDRIRWFVGVAGIGRRVERPLSGLQDIRLLSIAPPRGGGHRDAPAEVARRSGDTRLADILSRRMVRLALYFVDGESLTVQADSIRRYAQLRELGEKLSDCTGARFREIEM</sequence>
<keyword evidence="2" id="KW-1185">Reference proteome</keyword>
<dbReference type="HOGENOM" id="CLU_1634334_0_0_12"/>
<dbReference type="STRING" id="889378.Spiaf_0495"/>
<proteinExistence type="predicted"/>
<accession>H9UGF5</accession>
<name>H9UGF5_SPIAZ</name>
<reference evidence="2" key="1">
    <citation type="journal article" date="2013" name="Stand. Genomic Sci.">
        <title>Complete genome sequence of the halophilic bacterium Spirochaeta africana type strain (Z-7692(T)) from the alkaline Lake Magadi in the East African Rift.</title>
        <authorList>
            <person name="Liolos K."/>
            <person name="Abt B."/>
            <person name="Scheuner C."/>
            <person name="Teshima H."/>
            <person name="Held B."/>
            <person name="Lapidus A."/>
            <person name="Nolan M."/>
            <person name="Lucas S."/>
            <person name="Deshpande S."/>
            <person name="Cheng J.F."/>
            <person name="Tapia R."/>
            <person name="Goodwin L.A."/>
            <person name="Pitluck S."/>
            <person name="Pagani I."/>
            <person name="Ivanova N."/>
            <person name="Mavromatis K."/>
            <person name="Mikhailova N."/>
            <person name="Huntemann M."/>
            <person name="Pati A."/>
            <person name="Chen A."/>
            <person name="Palaniappan K."/>
            <person name="Land M."/>
            <person name="Rohde M."/>
            <person name="Tindall B.J."/>
            <person name="Detter J.C."/>
            <person name="Goker M."/>
            <person name="Bristow J."/>
            <person name="Eisen J.A."/>
            <person name="Markowitz V."/>
            <person name="Hugenholtz P."/>
            <person name="Woyke T."/>
            <person name="Klenk H.P."/>
            <person name="Kyrpides N.C."/>
        </authorList>
    </citation>
    <scope>NUCLEOTIDE SEQUENCE</scope>
    <source>
        <strain evidence="2">ATCC 700263 / DSM 8902 / Z-7692</strain>
    </source>
</reference>
<dbReference type="AlphaFoldDB" id="H9UGF5"/>
<organism evidence="1 2">
    <name type="scientific">Spirochaeta africana (strain ATCC 700263 / DSM 8902 / Z-7692)</name>
    <dbReference type="NCBI Taxonomy" id="889378"/>
    <lineage>
        <taxon>Bacteria</taxon>
        <taxon>Pseudomonadati</taxon>
        <taxon>Spirochaetota</taxon>
        <taxon>Spirochaetia</taxon>
        <taxon>Spirochaetales</taxon>
        <taxon>Spirochaetaceae</taxon>
        <taxon>Spirochaeta</taxon>
    </lineage>
</organism>
<gene>
    <name evidence="1" type="ordered locus">Spiaf_0495</name>
</gene>
<evidence type="ECO:0000313" key="1">
    <source>
        <dbReference type="EMBL" id="AFG36598.1"/>
    </source>
</evidence>
<dbReference type="Proteomes" id="UP000007383">
    <property type="component" value="Chromosome"/>
</dbReference>
<protein>
    <submittedName>
        <fullName evidence="1">Uncharacterized protein</fullName>
    </submittedName>
</protein>
<dbReference type="KEGG" id="sfc:Spiaf_0495"/>
<evidence type="ECO:0000313" key="2">
    <source>
        <dbReference type="Proteomes" id="UP000007383"/>
    </source>
</evidence>